<dbReference type="InterPro" id="IPR022742">
    <property type="entry name" value="Hydrolase_4"/>
</dbReference>
<reference evidence="3" key="1">
    <citation type="submission" date="2010-02" db="EMBL/GenBank/DDBJ databases">
        <title>Complete sequence of Desulfurivibrio alkaliphilus AHT2.</title>
        <authorList>
            <consortium name="US DOE Joint Genome Institute"/>
            <person name="Pitluck S."/>
            <person name="Chertkov O."/>
            <person name="Detter J.C."/>
            <person name="Han C."/>
            <person name="Tapia R."/>
            <person name="Larimer F."/>
            <person name="Land M."/>
            <person name="Hauser L."/>
            <person name="Kyrpides N."/>
            <person name="Mikhailova N."/>
            <person name="Sorokin D.Y."/>
            <person name="Muyzer G."/>
            <person name="Woyke T."/>
        </authorList>
    </citation>
    <scope>NUCLEOTIDE SEQUENCE [LARGE SCALE GENOMIC DNA]</scope>
    <source>
        <strain evidence="3">DSM 19089 / UNIQEM U267 / AHT2</strain>
    </source>
</reference>
<dbReference type="InterPro" id="IPR029058">
    <property type="entry name" value="AB_hydrolase_fold"/>
</dbReference>
<dbReference type="eggNOG" id="COG1073">
    <property type="taxonomic scope" value="Bacteria"/>
</dbReference>
<dbReference type="HOGENOM" id="CLU_029375_2_2_7"/>
<proteinExistence type="predicted"/>
<dbReference type="EMBL" id="CP001940">
    <property type="protein sequence ID" value="ADH86322.1"/>
    <property type="molecule type" value="Genomic_DNA"/>
</dbReference>
<evidence type="ECO:0000313" key="3">
    <source>
        <dbReference type="Proteomes" id="UP000001508"/>
    </source>
</evidence>
<name>D6Z447_DESAT</name>
<feature type="domain" description="Serine aminopeptidase S33" evidence="1">
    <location>
        <begin position="63"/>
        <end position="165"/>
    </location>
</feature>
<dbReference type="RefSeq" id="WP_013163849.1">
    <property type="nucleotide sequence ID" value="NC_014216.1"/>
</dbReference>
<gene>
    <name evidence="2" type="ordered locus">DaAHT2_1629</name>
</gene>
<evidence type="ECO:0000313" key="2">
    <source>
        <dbReference type="EMBL" id="ADH86322.1"/>
    </source>
</evidence>
<keyword evidence="3" id="KW-1185">Reference proteome</keyword>
<sequence length="278" mass="29675">MDIRAMNYEKLAHPAIAAALFHPRADWHPPAAPAFDQEVEVVPGVKLPLRYHLGAEAAEAPNLLFFHGNGEVASDYDELGPRFNAAGINLVVAEYRGYGAATGTPSVANLVSDARKLLPVVRATLAERGKSGRLGVMGRSLGSVPAIDLAVSAPAGEVEGLIIESGIAQTLPFLLGLGVDVQDCGLSSEAEGFCNVQKMTLVEKPTYILHAQHDEIIPPGLAEALQAHCGAQSKEFQLVPGAGHNDIIERVGDLYFQALAMFCRKLGQKPRRKKMGVR</sequence>
<dbReference type="SUPFAM" id="SSF53474">
    <property type="entry name" value="alpha/beta-Hydrolases"/>
    <property type="match status" value="1"/>
</dbReference>
<dbReference type="Pfam" id="PF12146">
    <property type="entry name" value="Hydrolase_4"/>
    <property type="match status" value="1"/>
</dbReference>
<evidence type="ECO:0000259" key="1">
    <source>
        <dbReference type="Pfam" id="PF12146"/>
    </source>
</evidence>
<dbReference type="InParanoid" id="D6Z447"/>
<dbReference type="Proteomes" id="UP000001508">
    <property type="component" value="Chromosome"/>
</dbReference>
<organism evidence="2 3">
    <name type="scientific">Desulfurivibrio alkaliphilus (strain DSM 19089 / UNIQEM U267 / AHT2)</name>
    <dbReference type="NCBI Taxonomy" id="589865"/>
    <lineage>
        <taxon>Bacteria</taxon>
        <taxon>Pseudomonadati</taxon>
        <taxon>Thermodesulfobacteriota</taxon>
        <taxon>Desulfobulbia</taxon>
        <taxon>Desulfobulbales</taxon>
        <taxon>Desulfobulbaceae</taxon>
        <taxon>Desulfurivibrio</taxon>
    </lineage>
</organism>
<dbReference type="KEGG" id="dak:DaAHT2_1629"/>
<protein>
    <submittedName>
        <fullName evidence="2">Temperature sensitive supressor-like protein</fullName>
    </submittedName>
</protein>
<dbReference type="PANTHER" id="PTHR12277">
    <property type="entry name" value="ALPHA/BETA HYDROLASE DOMAIN-CONTAINING PROTEIN"/>
    <property type="match status" value="1"/>
</dbReference>
<dbReference type="OrthoDB" id="9777090at2"/>
<dbReference type="Gene3D" id="3.40.50.1820">
    <property type="entry name" value="alpha/beta hydrolase"/>
    <property type="match status" value="2"/>
</dbReference>
<dbReference type="MEROPS" id="S09.A94"/>
<dbReference type="AlphaFoldDB" id="D6Z447"/>
<accession>D6Z447</accession>
<dbReference type="STRING" id="589865.DaAHT2_1629"/>